<evidence type="ECO:0000313" key="1">
    <source>
        <dbReference type="EMBL" id="KAH8007074.1"/>
    </source>
</evidence>
<evidence type="ECO:0000313" key="2">
    <source>
        <dbReference type="Proteomes" id="UP000827872"/>
    </source>
</evidence>
<comment type="caution">
    <text evidence="1">The sequence shown here is derived from an EMBL/GenBank/DDBJ whole genome shotgun (WGS) entry which is preliminary data.</text>
</comment>
<sequence>MNPSQEEMDKFLPRVSTFSRDSLDSRTLRTDQDTKQSLSAVQAGRYLRGEIDLHDFTRGEFGNAFEDYQAELVTLPSDYRFLVPGGGPLVDLQGPLEPSLLNLVVGRPTQIVDYKQMSVHFSTEFPGSACPKLSTAWILQQEHLRIDLNMGRGVKVLDAPVRPPSRSDLEGSGGTSHRELELQLLDVQVQLEQMEARPFEVEVKVMEYMHQGSALQSVSCASVDQPVQTSPQATPIRRDQMIQSTSIPQQVPLPQLLPRAQSTLYPQPTPMPS</sequence>
<protein>
    <submittedName>
        <fullName evidence="1">Uncharacterized protein</fullName>
    </submittedName>
</protein>
<accession>A0ACB8FNX2</accession>
<organism evidence="1 2">
    <name type="scientific">Sphaerodactylus townsendi</name>
    <dbReference type="NCBI Taxonomy" id="933632"/>
    <lineage>
        <taxon>Eukaryota</taxon>
        <taxon>Metazoa</taxon>
        <taxon>Chordata</taxon>
        <taxon>Craniata</taxon>
        <taxon>Vertebrata</taxon>
        <taxon>Euteleostomi</taxon>
        <taxon>Lepidosauria</taxon>
        <taxon>Squamata</taxon>
        <taxon>Bifurcata</taxon>
        <taxon>Gekkota</taxon>
        <taxon>Sphaerodactylidae</taxon>
        <taxon>Sphaerodactylus</taxon>
    </lineage>
</organism>
<gene>
    <name evidence="1" type="ORF">K3G42_016760</name>
</gene>
<dbReference type="Proteomes" id="UP000827872">
    <property type="component" value="Linkage Group LG06"/>
</dbReference>
<proteinExistence type="predicted"/>
<dbReference type="EMBL" id="CM037619">
    <property type="protein sequence ID" value="KAH8007074.1"/>
    <property type="molecule type" value="Genomic_DNA"/>
</dbReference>
<reference evidence="1" key="1">
    <citation type="submission" date="2021-08" db="EMBL/GenBank/DDBJ databases">
        <title>The first chromosome-level gecko genome reveals the dynamic sex chromosomes of Neotropical dwarf geckos (Sphaerodactylidae: Sphaerodactylus).</title>
        <authorList>
            <person name="Pinto B.J."/>
            <person name="Keating S.E."/>
            <person name="Gamble T."/>
        </authorList>
    </citation>
    <scope>NUCLEOTIDE SEQUENCE</scope>
    <source>
        <strain evidence="1">TG3544</strain>
    </source>
</reference>
<keyword evidence="2" id="KW-1185">Reference proteome</keyword>
<name>A0ACB8FNX2_9SAUR</name>